<evidence type="ECO:0000256" key="1">
    <source>
        <dbReference type="ARBA" id="ARBA00004752"/>
    </source>
</evidence>
<dbReference type="Pfam" id="PF01476">
    <property type="entry name" value="LysM"/>
    <property type="match status" value="1"/>
</dbReference>
<evidence type="ECO:0000256" key="8">
    <source>
        <dbReference type="ARBA" id="ARBA00023316"/>
    </source>
</evidence>
<dbReference type="OrthoDB" id="9787225at2"/>
<keyword evidence="6 9" id="KW-0133">Cell shape</keyword>
<feature type="active site" description="Proton donor/acceptor" evidence="9">
    <location>
        <position position="76"/>
    </location>
</feature>
<keyword evidence="3" id="KW-0328">Glycosyltransferase</keyword>
<dbReference type="PROSITE" id="PS52029">
    <property type="entry name" value="LD_TPASE"/>
    <property type="match status" value="1"/>
</dbReference>
<evidence type="ECO:0000313" key="12">
    <source>
        <dbReference type="EMBL" id="SMB86740.1"/>
    </source>
</evidence>
<keyword evidence="7 9" id="KW-0573">Peptidoglycan synthesis</keyword>
<name>A0A1W1V0E0_DESTI</name>
<dbReference type="GO" id="GO:0016757">
    <property type="term" value="F:glycosyltransferase activity"/>
    <property type="evidence" value="ECO:0007669"/>
    <property type="project" value="UniProtKB-KW"/>
</dbReference>
<keyword evidence="8 9" id="KW-0961">Cell wall biogenesis/degradation</keyword>
<reference evidence="12 13" key="1">
    <citation type="submission" date="2017-04" db="EMBL/GenBank/DDBJ databases">
        <authorList>
            <person name="Afonso C.L."/>
            <person name="Miller P.J."/>
            <person name="Scott M.A."/>
            <person name="Spackman E."/>
            <person name="Goraichik I."/>
            <person name="Dimitrov K.M."/>
            <person name="Suarez D.L."/>
            <person name="Swayne D.E."/>
        </authorList>
    </citation>
    <scope>NUCLEOTIDE SEQUENCE [LARGE SCALE GENOMIC DNA]</scope>
    <source>
        <strain evidence="12 13">DSM 11270</strain>
    </source>
</reference>
<dbReference type="SUPFAM" id="SSF141523">
    <property type="entry name" value="L,D-transpeptidase catalytic domain-like"/>
    <property type="match status" value="1"/>
</dbReference>
<dbReference type="Pfam" id="PF03734">
    <property type="entry name" value="YkuD"/>
    <property type="match status" value="1"/>
</dbReference>
<dbReference type="GO" id="GO:0008360">
    <property type="term" value="P:regulation of cell shape"/>
    <property type="evidence" value="ECO:0007669"/>
    <property type="project" value="UniProtKB-UniRule"/>
</dbReference>
<sequence length="182" mass="20442">MLRLSRNIHLEINLQSRLLFFFQGETLINTYKIATGKKSTPTPIGNFKIINKKIINHPSVFGTRWLGLDIPGYGIHGTNNPNSIGRSVSNGCIRMYNQNVEELFSAIHIGTMVKIYYENPSELLNIPSPKSSTIDGKSYLTKQGDTLYTISQKLNIPLHHLVKANLSLNPKNLKKGQKINLP</sequence>
<evidence type="ECO:0000313" key="13">
    <source>
        <dbReference type="Proteomes" id="UP000192731"/>
    </source>
</evidence>
<evidence type="ECO:0000259" key="11">
    <source>
        <dbReference type="PROSITE" id="PS52029"/>
    </source>
</evidence>
<evidence type="ECO:0000256" key="3">
    <source>
        <dbReference type="ARBA" id="ARBA00022676"/>
    </source>
</evidence>
<dbReference type="InterPro" id="IPR050979">
    <property type="entry name" value="LD-transpeptidase"/>
</dbReference>
<accession>A0A1W1V0E0</accession>
<dbReference type="PANTHER" id="PTHR30582:SF24">
    <property type="entry name" value="L,D-TRANSPEPTIDASE ERFK_SRFK-RELATED"/>
    <property type="match status" value="1"/>
</dbReference>
<dbReference type="GO" id="GO:0071555">
    <property type="term" value="P:cell wall organization"/>
    <property type="evidence" value="ECO:0007669"/>
    <property type="project" value="UniProtKB-UniRule"/>
</dbReference>
<comment type="pathway">
    <text evidence="1 9">Cell wall biogenesis; peptidoglycan biosynthesis.</text>
</comment>
<dbReference type="GO" id="GO:0005576">
    <property type="term" value="C:extracellular region"/>
    <property type="evidence" value="ECO:0007669"/>
    <property type="project" value="TreeGrafter"/>
</dbReference>
<dbReference type="Proteomes" id="UP000192731">
    <property type="component" value="Unassembled WGS sequence"/>
</dbReference>
<dbReference type="RefSeq" id="WP_084052577.1">
    <property type="nucleotide sequence ID" value="NZ_FWWT01000013.1"/>
</dbReference>
<feature type="active site" description="Nucleophile" evidence="9">
    <location>
        <position position="92"/>
    </location>
</feature>
<keyword evidence="4" id="KW-0808">Transferase</keyword>
<evidence type="ECO:0000259" key="10">
    <source>
        <dbReference type="PROSITE" id="PS51782"/>
    </source>
</evidence>
<dbReference type="GO" id="GO:0018104">
    <property type="term" value="P:peptidoglycan-protein cross-linking"/>
    <property type="evidence" value="ECO:0007669"/>
    <property type="project" value="TreeGrafter"/>
</dbReference>
<keyword evidence="5" id="KW-0378">Hydrolase</keyword>
<dbReference type="PANTHER" id="PTHR30582">
    <property type="entry name" value="L,D-TRANSPEPTIDASE"/>
    <property type="match status" value="1"/>
</dbReference>
<dbReference type="CDD" id="cd16913">
    <property type="entry name" value="YkuD_like"/>
    <property type="match status" value="1"/>
</dbReference>
<dbReference type="SMART" id="SM00257">
    <property type="entry name" value="LysM"/>
    <property type="match status" value="1"/>
</dbReference>
<dbReference type="Gene3D" id="2.40.440.10">
    <property type="entry name" value="L,D-transpeptidase catalytic domain-like"/>
    <property type="match status" value="1"/>
</dbReference>
<evidence type="ECO:0000256" key="7">
    <source>
        <dbReference type="ARBA" id="ARBA00022984"/>
    </source>
</evidence>
<dbReference type="PROSITE" id="PS51782">
    <property type="entry name" value="LYSM"/>
    <property type="match status" value="1"/>
</dbReference>
<dbReference type="CDD" id="cd00118">
    <property type="entry name" value="LysM"/>
    <property type="match status" value="1"/>
</dbReference>
<dbReference type="InterPro" id="IPR018392">
    <property type="entry name" value="LysM"/>
</dbReference>
<dbReference type="GO" id="GO:0071972">
    <property type="term" value="F:peptidoglycan L,D-transpeptidase activity"/>
    <property type="evidence" value="ECO:0007669"/>
    <property type="project" value="TreeGrafter"/>
</dbReference>
<organism evidence="12 13">
    <name type="scientific">Desulfonispora thiosulfatigenes DSM 11270</name>
    <dbReference type="NCBI Taxonomy" id="656914"/>
    <lineage>
        <taxon>Bacteria</taxon>
        <taxon>Bacillati</taxon>
        <taxon>Bacillota</taxon>
        <taxon>Clostridia</taxon>
        <taxon>Eubacteriales</taxon>
        <taxon>Peptococcaceae</taxon>
        <taxon>Desulfonispora</taxon>
    </lineage>
</organism>
<evidence type="ECO:0000256" key="6">
    <source>
        <dbReference type="ARBA" id="ARBA00022960"/>
    </source>
</evidence>
<comment type="similarity">
    <text evidence="2">Belongs to the YkuD family.</text>
</comment>
<dbReference type="InterPro" id="IPR005490">
    <property type="entry name" value="LD_TPept_cat_dom"/>
</dbReference>
<dbReference type="UniPathway" id="UPA00219"/>
<keyword evidence="13" id="KW-1185">Reference proteome</keyword>
<evidence type="ECO:0000256" key="9">
    <source>
        <dbReference type="PROSITE-ProRule" id="PRU01373"/>
    </source>
</evidence>
<evidence type="ECO:0000256" key="2">
    <source>
        <dbReference type="ARBA" id="ARBA00005992"/>
    </source>
</evidence>
<protein>
    <submittedName>
        <fullName evidence="12">LysM domain-containing protein</fullName>
    </submittedName>
</protein>
<proteinExistence type="inferred from homology"/>
<dbReference type="InterPro" id="IPR038063">
    <property type="entry name" value="Transpep_catalytic_dom"/>
</dbReference>
<gene>
    <name evidence="12" type="ORF">SAMN00017405_1185</name>
</gene>
<evidence type="ECO:0000256" key="4">
    <source>
        <dbReference type="ARBA" id="ARBA00022679"/>
    </source>
</evidence>
<evidence type="ECO:0000256" key="5">
    <source>
        <dbReference type="ARBA" id="ARBA00022801"/>
    </source>
</evidence>
<dbReference type="Gene3D" id="3.10.350.10">
    <property type="entry name" value="LysM domain"/>
    <property type="match status" value="1"/>
</dbReference>
<dbReference type="InterPro" id="IPR036779">
    <property type="entry name" value="LysM_dom_sf"/>
</dbReference>
<dbReference type="EMBL" id="FWWT01000013">
    <property type="protein sequence ID" value="SMB86740.1"/>
    <property type="molecule type" value="Genomic_DNA"/>
</dbReference>
<feature type="domain" description="LysM" evidence="10">
    <location>
        <begin position="137"/>
        <end position="181"/>
    </location>
</feature>
<feature type="domain" description="L,D-TPase catalytic" evidence="11">
    <location>
        <begin position="8"/>
        <end position="116"/>
    </location>
</feature>
<dbReference type="AlphaFoldDB" id="A0A1W1V0E0"/>
<dbReference type="STRING" id="656914.SAMN00017405_1185"/>
<dbReference type="SUPFAM" id="SSF54106">
    <property type="entry name" value="LysM domain"/>
    <property type="match status" value="1"/>
</dbReference>